<dbReference type="Proteomes" id="UP000193920">
    <property type="component" value="Unassembled WGS sequence"/>
</dbReference>
<accession>A0A1Y2ETS7</accession>
<dbReference type="OrthoDB" id="2134184at2759"/>
<dbReference type="EMBL" id="MCOG01000027">
    <property type="protein sequence ID" value="ORY74962.1"/>
    <property type="molecule type" value="Genomic_DNA"/>
</dbReference>
<protein>
    <submittedName>
        <fullName evidence="1">Uncharacterized protein</fullName>
    </submittedName>
</protein>
<sequence length="316" mass="37439">MSLEQLTQQYNFLHNLLDKLEDQCQLWIEKQEITSAYASSIVNLINQQNDTKSFMRKNTVDTTIKQGNKIYPRNYVSDFVSNGTSVVSFLPPLEFQSTYEEINNDIKGTEGEKKIIVNTREKSNMDFACKYDVELQQETPAIISFLSYYPNVIEKLLIKQQYNVEETIKSFIEEASNFCSIKEIMVKIRHDAKNSVRMAYRKAMEMDSSKPQKEEIMKEKVIDKMNSMEKANIPLVDLEMWIDKIVTCYEREWGIKEFLIKRLREGSLSEMSDWDNWNSRWNSQSYLDFELEQDVRDKIKAYKLTKIYEREKEKDI</sequence>
<gene>
    <name evidence="1" type="ORF">LY90DRAFT_666093</name>
</gene>
<evidence type="ECO:0000313" key="1">
    <source>
        <dbReference type="EMBL" id="ORY74962.1"/>
    </source>
</evidence>
<organism evidence="1 2">
    <name type="scientific">Neocallimastix californiae</name>
    <dbReference type="NCBI Taxonomy" id="1754190"/>
    <lineage>
        <taxon>Eukaryota</taxon>
        <taxon>Fungi</taxon>
        <taxon>Fungi incertae sedis</taxon>
        <taxon>Chytridiomycota</taxon>
        <taxon>Chytridiomycota incertae sedis</taxon>
        <taxon>Neocallimastigomycetes</taxon>
        <taxon>Neocallimastigales</taxon>
        <taxon>Neocallimastigaceae</taxon>
        <taxon>Neocallimastix</taxon>
    </lineage>
</organism>
<name>A0A1Y2ETS7_9FUNG</name>
<keyword evidence="2" id="KW-1185">Reference proteome</keyword>
<comment type="caution">
    <text evidence="1">The sequence shown here is derived from an EMBL/GenBank/DDBJ whole genome shotgun (WGS) entry which is preliminary data.</text>
</comment>
<evidence type="ECO:0000313" key="2">
    <source>
        <dbReference type="Proteomes" id="UP000193920"/>
    </source>
</evidence>
<reference evidence="1 2" key="1">
    <citation type="submission" date="2016-08" db="EMBL/GenBank/DDBJ databases">
        <title>A Parts List for Fungal Cellulosomes Revealed by Comparative Genomics.</title>
        <authorList>
            <consortium name="DOE Joint Genome Institute"/>
            <person name="Haitjema C.H."/>
            <person name="Gilmore S.P."/>
            <person name="Henske J.K."/>
            <person name="Solomon K.V."/>
            <person name="De Groot R."/>
            <person name="Kuo A."/>
            <person name="Mondo S.J."/>
            <person name="Salamov A.A."/>
            <person name="Labutti K."/>
            <person name="Zhao Z."/>
            <person name="Chiniquy J."/>
            <person name="Barry K."/>
            <person name="Brewer H.M."/>
            <person name="Purvine S.O."/>
            <person name="Wright A.T."/>
            <person name="Boxma B."/>
            <person name="Van Alen T."/>
            <person name="Hackstein J.H."/>
            <person name="Baker S.E."/>
            <person name="Grigoriev I.V."/>
            <person name="O'Malley M.A."/>
        </authorList>
    </citation>
    <scope>NUCLEOTIDE SEQUENCE [LARGE SCALE GENOMIC DNA]</scope>
    <source>
        <strain evidence="1 2">G1</strain>
    </source>
</reference>
<dbReference type="AlphaFoldDB" id="A0A1Y2ETS7"/>
<proteinExistence type="predicted"/>